<dbReference type="PANTHER" id="PTHR46558">
    <property type="entry name" value="TRACRIPTIONAL REGULATORY PROTEIN-RELATED-RELATED"/>
    <property type="match status" value="1"/>
</dbReference>
<keyword evidence="4" id="KW-1185">Reference proteome</keyword>
<dbReference type="PANTHER" id="PTHR46558:SF11">
    <property type="entry name" value="HTH-TYPE TRANSCRIPTIONAL REGULATOR XRE"/>
    <property type="match status" value="1"/>
</dbReference>
<accession>A0A7L6N6R0</accession>
<dbReference type="InterPro" id="IPR001387">
    <property type="entry name" value="Cro/C1-type_HTH"/>
</dbReference>
<sequence>MSADHLCDNSNQLFIGENLEKLRKSYKLKMTEVADVIGKTRQGYRNYEKGLRDISIQDLITLSGFYNVSLDVLVANPSSLKSDKTLAFRSFETVDNEIQEIMPITISTVFDDVICYKKDNENYLFFWKTNLNQVGHVMIFDYYDKIYVSKVFYNHSGGGHFYINDEPKYFNKPGSENIIFKGVLMADLNKRMDIPCFFD</sequence>
<proteinExistence type="predicted"/>
<feature type="domain" description="HTH cro/C1-type" evidence="2">
    <location>
        <begin position="19"/>
        <end position="73"/>
    </location>
</feature>
<dbReference type="SMART" id="SM00530">
    <property type="entry name" value="HTH_XRE"/>
    <property type="match status" value="1"/>
</dbReference>
<dbReference type="Proteomes" id="UP000512167">
    <property type="component" value="Chromosome"/>
</dbReference>
<protein>
    <submittedName>
        <fullName evidence="3">Helix-turn-helix domain-containing protein</fullName>
    </submittedName>
</protein>
<name>A0A7L6N6R0_9MOLU</name>
<evidence type="ECO:0000313" key="3">
    <source>
        <dbReference type="EMBL" id="QLY40204.1"/>
    </source>
</evidence>
<dbReference type="InterPro" id="IPR010982">
    <property type="entry name" value="Lambda_DNA-bd_dom_sf"/>
</dbReference>
<dbReference type="CDD" id="cd00093">
    <property type="entry name" value="HTH_XRE"/>
    <property type="match status" value="1"/>
</dbReference>
<evidence type="ECO:0000256" key="1">
    <source>
        <dbReference type="ARBA" id="ARBA00023125"/>
    </source>
</evidence>
<dbReference type="SUPFAM" id="SSF47413">
    <property type="entry name" value="lambda repressor-like DNA-binding domains"/>
    <property type="match status" value="1"/>
</dbReference>
<dbReference type="Gene3D" id="1.10.260.40">
    <property type="entry name" value="lambda repressor-like DNA-binding domains"/>
    <property type="match status" value="1"/>
</dbReference>
<dbReference type="RefSeq" id="WP_312031032.1">
    <property type="nucleotide sequence ID" value="NZ_CP051151.1"/>
</dbReference>
<dbReference type="EMBL" id="CP051151">
    <property type="protein sequence ID" value="QLY40204.1"/>
    <property type="molecule type" value="Genomic_DNA"/>
</dbReference>
<reference evidence="3 4" key="1">
    <citation type="submission" date="2020-04" db="EMBL/GenBank/DDBJ databases">
        <authorList>
            <person name="Zheng R.K."/>
            <person name="Sun C.M."/>
        </authorList>
    </citation>
    <scope>NUCLEOTIDE SEQUENCE [LARGE SCALE GENOMIC DNA]</scope>
    <source>
        <strain evidence="4">zrk29</strain>
    </source>
</reference>
<gene>
    <name evidence="3" type="ORF">HF295_04725</name>
</gene>
<dbReference type="GO" id="GO:0003677">
    <property type="term" value="F:DNA binding"/>
    <property type="evidence" value="ECO:0007669"/>
    <property type="project" value="UniProtKB-KW"/>
</dbReference>
<dbReference type="AlphaFoldDB" id="A0A7L6N6R0"/>
<dbReference type="Pfam" id="PF01381">
    <property type="entry name" value="HTH_3"/>
    <property type="match status" value="1"/>
</dbReference>
<dbReference type="KEGG" id="tbk:HF295_04725"/>
<evidence type="ECO:0000313" key="4">
    <source>
        <dbReference type="Proteomes" id="UP000512167"/>
    </source>
</evidence>
<keyword evidence="1" id="KW-0238">DNA-binding</keyword>
<dbReference type="PROSITE" id="PS50943">
    <property type="entry name" value="HTH_CROC1"/>
    <property type="match status" value="1"/>
</dbReference>
<organism evidence="3 4">
    <name type="scientific">Hujiaoplasma nucleasis</name>
    <dbReference type="NCBI Taxonomy" id="2725268"/>
    <lineage>
        <taxon>Bacteria</taxon>
        <taxon>Bacillati</taxon>
        <taxon>Mycoplasmatota</taxon>
        <taxon>Mollicutes</taxon>
        <taxon>Candidatus Izemoplasmatales</taxon>
        <taxon>Hujiaoplasmataceae</taxon>
        <taxon>Hujiaoplasma</taxon>
    </lineage>
</organism>
<evidence type="ECO:0000259" key="2">
    <source>
        <dbReference type="PROSITE" id="PS50943"/>
    </source>
</evidence>